<feature type="domain" description="CCAAT-binding factor" evidence="3">
    <location>
        <begin position="667"/>
        <end position="843"/>
    </location>
</feature>
<dbReference type="GO" id="GO:0005634">
    <property type="term" value="C:nucleus"/>
    <property type="evidence" value="ECO:0000318"/>
    <property type="project" value="GO_Central"/>
</dbReference>
<protein>
    <submittedName>
        <fullName evidence="4">CCAAT-box-binding transcription factor</fullName>
    </submittedName>
</protein>
<dbReference type="PaxDb" id="5141-EFNCRP00000009682"/>
<feature type="region of interest" description="Disordered" evidence="2">
    <location>
        <begin position="81"/>
        <end position="131"/>
    </location>
</feature>
<feature type="compositionally biased region" description="Polar residues" evidence="2">
    <location>
        <begin position="246"/>
        <end position="258"/>
    </location>
</feature>
<dbReference type="RefSeq" id="XP_958619.2">
    <property type="nucleotide sequence ID" value="XM_953526.3"/>
</dbReference>
<feature type="region of interest" description="Disordered" evidence="2">
    <location>
        <begin position="197"/>
        <end position="275"/>
    </location>
</feature>
<dbReference type="InterPro" id="IPR040155">
    <property type="entry name" value="CEBPZ/Mak21-like"/>
</dbReference>
<dbReference type="Proteomes" id="UP000001805">
    <property type="component" value="Chromosome 1, Linkage Group I"/>
</dbReference>
<feature type="compositionally biased region" description="Basic and acidic residues" evidence="2">
    <location>
        <begin position="945"/>
        <end position="954"/>
    </location>
</feature>
<dbReference type="PANTHER" id="PTHR12048:SF0">
    <property type="entry name" value="CCAAT_ENHANCER-BINDING PROTEIN ZETA"/>
    <property type="match status" value="1"/>
</dbReference>
<dbReference type="STRING" id="367110.Q7S205"/>
<gene>
    <name evidence="4" type="ORF">NCU09894</name>
</gene>
<comment type="similarity">
    <text evidence="1">Belongs to the CBF/MAK21 family.</text>
</comment>
<feature type="region of interest" description="Disordered" evidence="2">
    <location>
        <begin position="592"/>
        <end position="621"/>
    </location>
</feature>
<evidence type="ECO:0000256" key="2">
    <source>
        <dbReference type="SAM" id="MobiDB-lite"/>
    </source>
</evidence>
<dbReference type="AlphaFoldDB" id="Q7S205"/>
<dbReference type="Pfam" id="PF03914">
    <property type="entry name" value="CBF"/>
    <property type="match status" value="1"/>
</dbReference>
<feature type="compositionally biased region" description="Acidic residues" evidence="2">
    <location>
        <begin position="1032"/>
        <end position="1054"/>
    </location>
</feature>
<feature type="region of interest" description="Disordered" evidence="2">
    <location>
        <begin position="37"/>
        <end position="60"/>
    </location>
</feature>
<organism evidence="4 5">
    <name type="scientific">Neurospora crassa (strain ATCC 24698 / 74-OR23-1A / CBS 708.71 / DSM 1257 / FGSC 987)</name>
    <dbReference type="NCBI Taxonomy" id="367110"/>
    <lineage>
        <taxon>Eukaryota</taxon>
        <taxon>Fungi</taxon>
        <taxon>Dikarya</taxon>
        <taxon>Ascomycota</taxon>
        <taxon>Pezizomycotina</taxon>
        <taxon>Sordariomycetes</taxon>
        <taxon>Sordariomycetidae</taxon>
        <taxon>Sordariales</taxon>
        <taxon>Sordariaceae</taxon>
        <taxon>Neurospora</taxon>
    </lineage>
</organism>
<dbReference type="GO" id="GO:0042802">
    <property type="term" value="F:identical protein binding"/>
    <property type="evidence" value="ECO:0007669"/>
    <property type="project" value="EnsemblFungi"/>
</dbReference>
<accession>Q7S205</accession>
<dbReference type="FunCoup" id="Q7S205">
    <property type="interactions" value="931"/>
</dbReference>
<feature type="compositionally biased region" description="Acidic residues" evidence="2">
    <location>
        <begin position="209"/>
        <end position="226"/>
    </location>
</feature>
<sequence length="1093" mass="121501">MIQAFFFPTLPRRWFILHHQQPTSRHIVPARCPLISATTDLGDMGSSKSPRQRKRKGMGPAFDEAAALAQLTEKIDQTLAGVGTDQHASPNRKRPNTTADDRDAKRRQKSLLGTEEGQEDRSSKDQSHNATKEVLLEEILALGGDEDDLELVANVDSDNEEGPGMKSASAPEKSLDKSFHEELTKFALSLGFQNIPREDDLESVSSENPVDEEQDEEDDEEEDDDAEQTKQDDSQDQEQPLAISATVKSESTTTTAQDTLRGKKGKNKLGFEPRPDWHALDLEGLPAFTPSADVRQYSSAIANLKAYADALLKEDAARYNALQASSSTQKFMSTIMSSGTLSDKVSALTLSIQESPLHNQKAFETLIGLAGKKSRSQALAALGALVDLLGNGTVLPSNRRLRPFNMQPALLAALQDQAVLHWVQGQKLPAKLTDSYLMMWAYEDWLKAAYFRIVQLLEIWSTDQIEHSRMRALEFVFTLLRDKPEQEANLLRLLVNKLGDRERKIASRASYLLLQLLNIHPAMKSIVISTVEQEVLLKPGQGLRTKYYAIITLNQTILSTKEPAIANTLLRIYFEAFLSLLKTGSLGNLEALNSEDKSGGSNRKAKKGKRNHTEASANEQDTTQKLVSALLTGVNRAVPFTTADDETMEKHLDTLFRITHSSNFNTSVQALMLIQQLAVTKHLAVDRFYRTLYESLLDPRLITSSKQALYMNLLFRALKNDADVRRVKAFVKRLVQVLNLHQPSFACGVLYLISELENMFPDLHSLLTVPEENEDDGVEAYKDVNDDAALQRSLLREDAPTSRRATGYDGRKRNPEHSNAHRSCLWELAPLLSHFHPSVHVYASNLLVRQKGLPKPDLANHSLMHFLDKFVYRNPKITETKRGSSIMQPVLATGGASQTVVSSKDGAKKQPSVNSASFWNLKPGQVSAEDVFFHEYFARIGKPGDMAKSKKASKENSGLDGEEQEEEGEDEIWEALVNSRPEVEGELDEDESDLGMDGYDDSDEEMDTVGFDMDGPREDFEGSDSDVPFEGIFDDSDDSEEEAVVDESAGEEDASTAKKKGRLSRKEMRGLPTFASADDYAEMLAGEDGMADD</sequence>
<dbReference type="HOGENOM" id="CLU_003417_0_0_1"/>
<dbReference type="OrthoDB" id="28947at2759"/>
<dbReference type="InterPro" id="IPR005612">
    <property type="entry name" value="CCAAT-binding_factor"/>
</dbReference>
<evidence type="ECO:0000259" key="3">
    <source>
        <dbReference type="Pfam" id="PF03914"/>
    </source>
</evidence>
<dbReference type="InParanoid" id="Q7S205"/>
<feature type="region of interest" description="Disordered" evidence="2">
    <location>
        <begin position="793"/>
        <end position="817"/>
    </location>
</feature>
<dbReference type="GO" id="GO:0030690">
    <property type="term" value="C:Noc1p-Noc2p complex"/>
    <property type="evidence" value="ECO:0007669"/>
    <property type="project" value="EnsemblFungi"/>
</dbReference>
<dbReference type="SMR" id="Q7S205"/>
<dbReference type="InterPro" id="IPR016024">
    <property type="entry name" value="ARM-type_fold"/>
</dbReference>
<dbReference type="EMBL" id="CM002236">
    <property type="protein sequence ID" value="EAA29383.2"/>
    <property type="molecule type" value="Genomic_DNA"/>
</dbReference>
<evidence type="ECO:0000313" key="5">
    <source>
        <dbReference type="Proteomes" id="UP000001805"/>
    </source>
</evidence>
<dbReference type="KEGG" id="ncr:NCU09894"/>
<evidence type="ECO:0000313" key="4">
    <source>
        <dbReference type="EMBL" id="EAA29383.2"/>
    </source>
</evidence>
<reference evidence="4 5" key="1">
    <citation type="journal article" date="2003" name="Nature">
        <title>The genome sequence of the filamentous fungus Neurospora crassa.</title>
        <authorList>
            <person name="Galagan J.E."/>
            <person name="Calvo S.E."/>
            <person name="Borkovich K.A."/>
            <person name="Selker E.U."/>
            <person name="Read N.D."/>
            <person name="Jaffe D."/>
            <person name="FitzHugh W."/>
            <person name="Ma L.J."/>
            <person name="Smirnov S."/>
            <person name="Purcell S."/>
            <person name="Rehman B."/>
            <person name="Elkins T."/>
            <person name="Engels R."/>
            <person name="Wang S."/>
            <person name="Nielsen C.B."/>
            <person name="Butler J."/>
            <person name="Endrizzi M."/>
            <person name="Qui D."/>
            <person name="Ianakiev P."/>
            <person name="Bell-Pedersen D."/>
            <person name="Nelson M.A."/>
            <person name="Werner-Washburne M."/>
            <person name="Selitrennikoff C.P."/>
            <person name="Kinsey J.A."/>
            <person name="Braun E.L."/>
            <person name="Zelter A."/>
            <person name="Schulte U."/>
            <person name="Kothe G.O."/>
            <person name="Jedd G."/>
            <person name="Mewes W."/>
            <person name="Staben C."/>
            <person name="Marcotte E."/>
            <person name="Greenberg D."/>
            <person name="Roy A."/>
            <person name="Foley K."/>
            <person name="Naylor J."/>
            <person name="Stange-Thomann N."/>
            <person name="Barrett R."/>
            <person name="Gnerre S."/>
            <person name="Kamal M."/>
            <person name="Kamvysselis M."/>
            <person name="Mauceli E."/>
            <person name="Bielke C."/>
            <person name="Rudd S."/>
            <person name="Frishman D."/>
            <person name="Krystofova S."/>
            <person name="Rasmussen C."/>
            <person name="Metzenberg R.L."/>
            <person name="Perkins D.D."/>
            <person name="Kroken S."/>
            <person name="Cogoni C."/>
            <person name="Macino G."/>
            <person name="Catcheside D."/>
            <person name="Li W."/>
            <person name="Pratt R.J."/>
            <person name="Osmani S.A."/>
            <person name="DeSouza C.P."/>
            <person name="Glass L."/>
            <person name="Orbach M.J."/>
            <person name="Berglund J.A."/>
            <person name="Voelker R."/>
            <person name="Yarden O."/>
            <person name="Plamann M."/>
            <person name="Seiler S."/>
            <person name="Dunlap J."/>
            <person name="Radford A."/>
            <person name="Aramayo R."/>
            <person name="Natvig D.O."/>
            <person name="Alex L.A."/>
            <person name="Mannhaupt G."/>
            <person name="Ebbole D.J."/>
            <person name="Freitag M."/>
            <person name="Paulsen I."/>
            <person name="Sachs M.S."/>
            <person name="Lander E.S."/>
            <person name="Nusbaum C."/>
            <person name="Birren B."/>
        </authorList>
    </citation>
    <scope>NUCLEOTIDE SEQUENCE [LARGE SCALE GENOMIC DNA]</scope>
    <source>
        <strain evidence="5">ATCC 24698 / 74-OR23-1A / CBS 708.71 / DSM 1257 / FGSC 987</strain>
    </source>
</reference>
<dbReference type="GeneID" id="3874767"/>
<proteinExistence type="inferred from homology"/>
<dbReference type="GO" id="GO:0000027">
    <property type="term" value="P:ribosomal large subunit assembly"/>
    <property type="evidence" value="ECO:0007669"/>
    <property type="project" value="EnsemblFungi"/>
</dbReference>
<dbReference type="VEuPathDB" id="FungiDB:NCU09894"/>
<feature type="compositionally biased region" description="Basic and acidic residues" evidence="2">
    <location>
        <begin position="119"/>
        <end position="131"/>
    </location>
</feature>
<name>Q7S205_NEUCR</name>
<evidence type="ECO:0000256" key="1">
    <source>
        <dbReference type="ARBA" id="ARBA00007797"/>
    </source>
</evidence>
<feature type="region of interest" description="Disordered" evidence="2">
    <location>
        <begin position="156"/>
        <end position="175"/>
    </location>
</feature>
<dbReference type="SUPFAM" id="SSF48371">
    <property type="entry name" value="ARM repeat"/>
    <property type="match status" value="1"/>
</dbReference>
<feature type="compositionally biased region" description="Acidic residues" evidence="2">
    <location>
        <begin position="984"/>
        <end position="1007"/>
    </location>
</feature>
<keyword evidence="5" id="KW-1185">Reference proteome</keyword>
<feature type="region of interest" description="Disordered" evidence="2">
    <location>
        <begin position="944"/>
        <end position="1072"/>
    </location>
</feature>
<feature type="compositionally biased region" description="Acidic residues" evidence="2">
    <location>
        <begin position="960"/>
        <end position="973"/>
    </location>
</feature>
<dbReference type="GO" id="GO:0005730">
    <property type="term" value="C:nucleolus"/>
    <property type="evidence" value="ECO:0007669"/>
    <property type="project" value="EnsemblFungi"/>
</dbReference>
<dbReference type="PANTHER" id="PTHR12048">
    <property type="entry name" value="CCAAT-BINDING FACTOR-RELATED"/>
    <property type="match status" value="1"/>
</dbReference>